<keyword evidence="2" id="KW-1185">Reference proteome</keyword>
<gene>
    <name evidence="1" type="ORF">I1A49_47185</name>
</gene>
<dbReference type="Pfam" id="PF05331">
    <property type="entry name" value="DUF742"/>
    <property type="match status" value="1"/>
</dbReference>
<dbReference type="Proteomes" id="UP000663421">
    <property type="component" value="Chromosome"/>
</dbReference>
<protein>
    <submittedName>
        <fullName evidence="1">DUF742 domain-containing protein</fullName>
    </submittedName>
</protein>
<sequence>MAASREASIAPRPRPASLLVGNFEDDGDYPLVRPYAIAGGDAQRPGYGLPIETVVRTTAAPDQLIGLLPEHQRICDFCRDPHDVITIADRLSIPLGVARILVADLAEAGLVEIGTNPAATSVAEMHVNPLTTEEAFPGLLDDEKFDPDTEEKASVVGARLDAREDAGEDELRHGDATLTPARQALVAEVVDQLLNPLFGAGWTNRRISTQLANRFTPRTLRRLSQGKYLPGPRGMEDLIDLVGGQGQPLSKKAHARLMTAYLRVLREEDPALHDRYLEENEEMRRLCAADSEQAADDSLET</sequence>
<name>A0ABX6WLI9_STRMQ</name>
<evidence type="ECO:0000313" key="1">
    <source>
        <dbReference type="EMBL" id="QPI62324.1"/>
    </source>
</evidence>
<proteinExistence type="predicted"/>
<dbReference type="PANTHER" id="PTHR36221">
    <property type="entry name" value="DUF742 DOMAIN-CONTAINING PROTEIN"/>
    <property type="match status" value="1"/>
</dbReference>
<reference evidence="1 2" key="1">
    <citation type="submission" date="2020-11" db="EMBL/GenBank/DDBJ databases">
        <title>Complete genome sequence unveiled secondary metabolic potentials in Streptomyces solisilvae HNM0141.</title>
        <authorList>
            <person name="Huang X."/>
        </authorList>
    </citation>
    <scope>NUCLEOTIDE SEQUENCE [LARGE SCALE GENOMIC DNA]</scope>
    <source>
        <strain evidence="1 2">HNM0141</strain>
    </source>
</reference>
<dbReference type="PANTHER" id="PTHR36221:SF1">
    <property type="entry name" value="DUF742 DOMAIN-CONTAINING PROTEIN"/>
    <property type="match status" value="1"/>
</dbReference>
<dbReference type="EMBL" id="CP065050">
    <property type="protein sequence ID" value="QPI62324.1"/>
    <property type="molecule type" value="Genomic_DNA"/>
</dbReference>
<evidence type="ECO:0000313" key="2">
    <source>
        <dbReference type="Proteomes" id="UP000663421"/>
    </source>
</evidence>
<organism evidence="1 2">
    <name type="scientific">Streptomyces malaysiensis</name>
    <dbReference type="NCBI Taxonomy" id="92644"/>
    <lineage>
        <taxon>Bacteria</taxon>
        <taxon>Bacillati</taxon>
        <taxon>Actinomycetota</taxon>
        <taxon>Actinomycetes</taxon>
        <taxon>Kitasatosporales</taxon>
        <taxon>Streptomycetaceae</taxon>
        <taxon>Streptomyces</taxon>
        <taxon>Streptomyces violaceusniger group</taxon>
    </lineage>
</organism>
<dbReference type="InterPro" id="IPR007995">
    <property type="entry name" value="DUF742"/>
</dbReference>
<accession>A0ABX6WLI9</accession>